<reference evidence="1 2" key="1">
    <citation type="submission" date="2024-07" db="EMBL/GenBank/DDBJ databases">
        <title>Characterization of a bacterium isolated from hydrolysated instant sea cucumber by whole-genome sequencing and metabolomics.</title>
        <authorList>
            <person name="Luo X."/>
            <person name="Zhang Z."/>
            <person name="Zheng Z."/>
            <person name="Zhang W."/>
            <person name="Ming T."/>
            <person name="Jiao L."/>
            <person name="Su X."/>
            <person name="Kong F."/>
            <person name="Xu J."/>
        </authorList>
    </citation>
    <scope>NUCLEOTIDE SEQUENCE [LARGE SCALE GENOMIC DNA]</scope>
    <source>
        <strain evidence="1 2">XL-2024</strain>
    </source>
</reference>
<evidence type="ECO:0000313" key="1">
    <source>
        <dbReference type="EMBL" id="MEX3743741.1"/>
    </source>
</evidence>
<keyword evidence="2" id="KW-1185">Reference proteome</keyword>
<organism evidence="1 2">
    <name type="scientific">Lysinibacillus xylanilyticus</name>
    <dbReference type="NCBI Taxonomy" id="582475"/>
    <lineage>
        <taxon>Bacteria</taxon>
        <taxon>Bacillati</taxon>
        <taxon>Bacillota</taxon>
        <taxon>Bacilli</taxon>
        <taxon>Bacillales</taxon>
        <taxon>Bacillaceae</taxon>
        <taxon>Lysinibacillus</taxon>
    </lineage>
</organism>
<evidence type="ECO:0000313" key="2">
    <source>
        <dbReference type="Proteomes" id="UP001558534"/>
    </source>
</evidence>
<protein>
    <recommendedName>
        <fullName evidence="3">CpXC domain-containing protein</fullName>
    </recommendedName>
</protein>
<dbReference type="RefSeq" id="WP_368634777.1">
    <property type="nucleotide sequence ID" value="NZ_JBFRHK010000001.1"/>
</dbReference>
<dbReference type="EMBL" id="JBFRHK010000001">
    <property type="protein sequence ID" value="MEX3743741.1"/>
    <property type="molecule type" value="Genomic_DNA"/>
</dbReference>
<sequence>MSISNLMQKKSRITIFDEPVICRFCSHDVFIPYEVNVNVEQPGIGVRHTRDIAICQYCGEGKFFGDPSYYDAEKDNFIWALNQHLLSVRKYKIKFSLYVGKRNNDKITSFIDKLIQDLRIEVENMSDLKGGVGVGVVLQIKLSSLNDIQTIRSIIIDSAKQMNITFKDLTIK</sequence>
<name>A0ABV3VSG7_9BACI</name>
<accession>A0ABV3VSG7</accession>
<dbReference type="Proteomes" id="UP001558534">
    <property type="component" value="Unassembled WGS sequence"/>
</dbReference>
<proteinExistence type="predicted"/>
<comment type="caution">
    <text evidence="1">The sequence shown here is derived from an EMBL/GenBank/DDBJ whole genome shotgun (WGS) entry which is preliminary data.</text>
</comment>
<evidence type="ECO:0008006" key="3">
    <source>
        <dbReference type="Google" id="ProtNLM"/>
    </source>
</evidence>
<gene>
    <name evidence="1" type="ORF">AB1300_01190</name>
</gene>